<dbReference type="Pfam" id="PF00106">
    <property type="entry name" value="adh_short"/>
    <property type="match status" value="1"/>
</dbReference>
<keyword evidence="5" id="KW-1185">Reference proteome</keyword>
<dbReference type="PANTHER" id="PTHR43618">
    <property type="entry name" value="7-ALPHA-HYDROXYSTEROID DEHYDROGENASE"/>
    <property type="match status" value="1"/>
</dbReference>
<dbReference type="AlphaFoldDB" id="A0AAJ0D8F1"/>
<dbReference type="EMBL" id="JAWDJX010000045">
    <property type="protein sequence ID" value="KAK3048753.1"/>
    <property type="molecule type" value="Genomic_DNA"/>
</dbReference>
<name>A0AAJ0D8F1_9PEZI</name>
<dbReference type="CDD" id="cd05233">
    <property type="entry name" value="SDR_c"/>
    <property type="match status" value="1"/>
</dbReference>
<dbReference type="PRINTS" id="PR00081">
    <property type="entry name" value="GDHRDH"/>
</dbReference>
<comment type="caution">
    <text evidence="4">The sequence shown here is derived from an EMBL/GenBank/DDBJ whole genome shotgun (WGS) entry which is preliminary data.</text>
</comment>
<sequence length="243" mass="25937">MDAFKASKLFGVDGMVFVITGGGSGLGEMMALALDANGAKAVFILGRRLESLKKVADRAINKSVVPVTCDVTSKEALLSAVAAIKAKTPFVNAVIANSGTLGPVTSVAPRPADMTISAIQEMLWDTSLEESRNVMDVNVVASFYTFVAFMGLLEAGNLHPDSRGKTDFIQSQFITITSLAAFSRKENVGYQYMASKAALSHLTKSLATNFGPMGIRANAIAPGLFATEMTEVKFHELHLRARR</sequence>
<dbReference type="InterPro" id="IPR002347">
    <property type="entry name" value="SDR_fam"/>
</dbReference>
<evidence type="ECO:0000313" key="4">
    <source>
        <dbReference type="EMBL" id="KAK3048753.1"/>
    </source>
</evidence>
<comment type="similarity">
    <text evidence="1">Belongs to the short-chain dehydrogenases/reductases (SDR) family.</text>
</comment>
<evidence type="ECO:0000256" key="1">
    <source>
        <dbReference type="ARBA" id="ARBA00006484"/>
    </source>
</evidence>
<reference evidence="4" key="1">
    <citation type="submission" date="2023-04" db="EMBL/GenBank/DDBJ databases">
        <title>Black Yeasts Isolated from many extreme environments.</title>
        <authorList>
            <person name="Coleine C."/>
            <person name="Stajich J.E."/>
            <person name="Selbmann L."/>
        </authorList>
    </citation>
    <scope>NUCLEOTIDE SEQUENCE</scope>
    <source>
        <strain evidence="4">CCFEE 5312</strain>
    </source>
</reference>
<evidence type="ECO:0000256" key="3">
    <source>
        <dbReference type="ARBA" id="ARBA00023002"/>
    </source>
</evidence>
<keyword evidence="3" id="KW-0560">Oxidoreductase</keyword>
<dbReference type="GO" id="GO:0016491">
    <property type="term" value="F:oxidoreductase activity"/>
    <property type="evidence" value="ECO:0007669"/>
    <property type="project" value="UniProtKB-KW"/>
</dbReference>
<protein>
    <submittedName>
        <fullName evidence="4">Uncharacterized protein</fullName>
    </submittedName>
</protein>
<dbReference type="PANTHER" id="PTHR43618:SF18">
    <property type="entry name" value="SHORT CHAIN DEHYDROGENASE_REDUCTASE FAMILY (AFU_ORTHOLOGUE AFUA_5G12480)"/>
    <property type="match status" value="1"/>
</dbReference>
<keyword evidence="2" id="KW-0521">NADP</keyword>
<dbReference type="Proteomes" id="UP001271007">
    <property type="component" value="Unassembled WGS sequence"/>
</dbReference>
<dbReference type="SUPFAM" id="SSF51735">
    <property type="entry name" value="NAD(P)-binding Rossmann-fold domains"/>
    <property type="match status" value="1"/>
</dbReference>
<accession>A0AAJ0D8F1</accession>
<dbReference type="InterPro" id="IPR052178">
    <property type="entry name" value="Sec_Metab_Biosynth_SDR"/>
</dbReference>
<dbReference type="InterPro" id="IPR036291">
    <property type="entry name" value="NAD(P)-bd_dom_sf"/>
</dbReference>
<gene>
    <name evidence="4" type="ORF">LTR09_009865</name>
</gene>
<evidence type="ECO:0000313" key="5">
    <source>
        <dbReference type="Proteomes" id="UP001271007"/>
    </source>
</evidence>
<organism evidence="4 5">
    <name type="scientific">Extremus antarcticus</name>
    <dbReference type="NCBI Taxonomy" id="702011"/>
    <lineage>
        <taxon>Eukaryota</taxon>
        <taxon>Fungi</taxon>
        <taxon>Dikarya</taxon>
        <taxon>Ascomycota</taxon>
        <taxon>Pezizomycotina</taxon>
        <taxon>Dothideomycetes</taxon>
        <taxon>Dothideomycetidae</taxon>
        <taxon>Mycosphaerellales</taxon>
        <taxon>Extremaceae</taxon>
        <taxon>Extremus</taxon>
    </lineage>
</organism>
<dbReference type="Gene3D" id="3.40.50.720">
    <property type="entry name" value="NAD(P)-binding Rossmann-like Domain"/>
    <property type="match status" value="1"/>
</dbReference>
<evidence type="ECO:0000256" key="2">
    <source>
        <dbReference type="ARBA" id="ARBA00022857"/>
    </source>
</evidence>
<proteinExistence type="inferred from homology"/>